<dbReference type="EMBL" id="JBHSLD010000009">
    <property type="protein sequence ID" value="MFC5381298.1"/>
    <property type="molecule type" value="Genomic_DNA"/>
</dbReference>
<dbReference type="Proteomes" id="UP001596122">
    <property type="component" value="Unassembled WGS sequence"/>
</dbReference>
<name>A0ABW0GMU2_9MICO</name>
<evidence type="ECO:0000313" key="1">
    <source>
        <dbReference type="EMBL" id="MFC5381298.1"/>
    </source>
</evidence>
<proteinExistence type="predicted"/>
<evidence type="ECO:0000313" key="2">
    <source>
        <dbReference type="Proteomes" id="UP001596122"/>
    </source>
</evidence>
<dbReference type="RefSeq" id="WP_340269190.1">
    <property type="nucleotide sequence ID" value="NZ_JBBEOG010000004.1"/>
</dbReference>
<accession>A0ABW0GMU2</accession>
<organism evidence="1 2">
    <name type="scientific">Aquipuribacter nitratireducens</name>
    <dbReference type="NCBI Taxonomy" id="650104"/>
    <lineage>
        <taxon>Bacteria</taxon>
        <taxon>Bacillati</taxon>
        <taxon>Actinomycetota</taxon>
        <taxon>Actinomycetes</taxon>
        <taxon>Micrococcales</taxon>
        <taxon>Intrasporangiaceae</taxon>
        <taxon>Aquipuribacter</taxon>
    </lineage>
</organism>
<comment type="caution">
    <text evidence="1">The sequence shown here is derived from an EMBL/GenBank/DDBJ whole genome shotgun (WGS) entry which is preliminary data.</text>
</comment>
<gene>
    <name evidence="1" type="ORF">ACFPJ6_10890</name>
</gene>
<reference evidence="2" key="1">
    <citation type="journal article" date="2019" name="Int. J. Syst. Evol. Microbiol.">
        <title>The Global Catalogue of Microorganisms (GCM) 10K type strain sequencing project: providing services to taxonomists for standard genome sequencing and annotation.</title>
        <authorList>
            <consortium name="The Broad Institute Genomics Platform"/>
            <consortium name="The Broad Institute Genome Sequencing Center for Infectious Disease"/>
            <person name="Wu L."/>
            <person name="Ma J."/>
        </authorList>
    </citation>
    <scope>NUCLEOTIDE SEQUENCE [LARGE SCALE GENOMIC DNA]</scope>
    <source>
        <strain evidence="2">CCUG 43114</strain>
    </source>
</reference>
<sequence>MAMGNQHEEHDPREEYEWVALGDLTSEDHERLAAALVRWVEANPIWHDGAGERVLLVDLDNLRAGPLRWKARMMLVVALARTADHVVISGHTTAVERGREHLAEFAEVAQPVPDGADLADLKLLEGAEAVTAERRQVVVLSNDGIFSSLAERGPLTVLSPGASALSDRLFDAARVVIDLMTLEERLAPA</sequence>
<keyword evidence="2" id="KW-1185">Reference proteome</keyword>
<protein>
    <submittedName>
        <fullName evidence="1">Uncharacterized protein</fullName>
    </submittedName>
</protein>